<dbReference type="Proteomes" id="UP000516173">
    <property type="component" value="Chromosome"/>
</dbReference>
<accession>A0A7G1KTQ6</accession>
<evidence type="ECO:0000313" key="3">
    <source>
        <dbReference type="Proteomes" id="UP000516173"/>
    </source>
</evidence>
<gene>
    <name evidence="2" type="ORF">NWFMUON74_64070</name>
</gene>
<feature type="region of interest" description="Disordered" evidence="1">
    <location>
        <begin position="61"/>
        <end position="111"/>
    </location>
</feature>
<feature type="compositionally biased region" description="Pro residues" evidence="1">
    <location>
        <begin position="75"/>
        <end position="101"/>
    </location>
</feature>
<feature type="compositionally biased region" description="Low complexity" evidence="1">
    <location>
        <begin position="63"/>
        <end position="74"/>
    </location>
</feature>
<keyword evidence="3" id="KW-1185">Reference proteome</keyword>
<evidence type="ECO:0000313" key="2">
    <source>
        <dbReference type="EMBL" id="BCK58635.1"/>
    </source>
</evidence>
<protein>
    <submittedName>
        <fullName evidence="2">Uncharacterized protein</fullName>
    </submittedName>
</protein>
<organism evidence="2 3">
    <name type="scientific">Nocardia wallacei</name>
    <dbReference type="NCBI Taxonomy" id="480035"/>
    <lineage>
        <taxon>Bacteria</taxon>
        <taxon>Bacillati</taxon>
        <taxon>Actinomycetota</taxon>
        <taxon>Actinomycetes</taxon>
        <taxon>Mycobacteriales</taxon>
        <taxon>Nocardiaceae</taxon>
        <taxon>Nocardia</taxon>
    </lineage>
</organism>
<evidence type="ECO:0000256" key="1">
    <source>
        <dbReference type="SAM" id="MobiDB-lite"/>
    </source>
</evidence>
<dbReference type="KEGG" id="nwl:NWFMUON74_64070"/>
<dbReference type="EMBL" id="AP023396">
    <property type="protein sequence ID" value="BCK58635.1"/>
    <property type="molecule type" value="Genomic_DNA"/>
</dbReference>
<proteinExistence type="predicted"/>
<dbReference type="AlphaFoldDB" id="A0A7G1KTQ6"/>
<name>A0A7G1KTQ6_9NOCA</name>
<reference evidence="2 3" key="1">
    <citation type="submission" date="2020-08" db="EMBL/GenBank/DDBJ databases">
        <title>Genome Sequencing of Nocardia wallacei strain FMUON74 and assembly.</title>
        <authorList>
            <person name="Toyokawa M."/>
            <person name="Uesaka K."/>
        </authorList>
    </citation>
    <scope>NUCLEOTIDE SEQUENCE [LARGE SCALE GENOMIC DNA]</scope>
    <source>
        <strain evidence="2 3">FMUON74</strain>
    </source>
</reference>
<sequence length="141" mass="15406">MKPSTRNSHRETRARNLARASVVSALLFCPVTVPVTVALGAPVAFEFADGRDPVDHRLEIADRAAPARSQRAPSKPAPPKSTPPKSTPPKPAPPKTTPPRTPPRDREHHHHHYYYNDPYLLPSNPPPCNGIWFGSGCAKVS</sequence>